<feature type="compositionally biased region" description="Polar residues" evidence="1">
    <location>
        <begin position="73"/>
        <end position="89"/>
    </location>
</feature>
<sequence>MECAVNRRIVDAMTITTAPECPTIAYAHLTDPGEAHRVIANARAQAPIALGPYGPEVTPNAPSPKPSAVVNRLSRNTVRTSSLLSTSGP</sequence>
<reference evidence="2 3" key="1">
    <citation type="submission" date="2016-06" db="EMBL/GenBank/DDBJ databases">
        <authorList>
            <person name="Kjaerup R.B."/>
            <person name="Dalgaard T.S."/>
            <person name="Juul-Madsen H.R."/>
        </authorList>
    </citation>
    <scope>NUCLEOTIDE SEQUENCE [LARGE SCALE GENOMIC DNA]</scope>
    <source>
        <strain evidence="2 3">1245752.6</strain>
    </source>
</reference>
<protein>
    <submittedName>
        <fullName evidence="2">Uncharacterized protein</fullName>
    </submittedName>
</protein>
<evidence type="ECO:0000256" key="1">
    <source>
        <dbReference type="SAM" id="MobiDB-lite"/>
    </source>
</evidence>
<comment type="caution">
    <text evidence="2">The sequence shown here is derived from an EMBL/GenBank/DDBJ whole genome shotgun (WGS) entry which is preliminary data.</text>
</comment>
<dbReference type="Proteomes" id="UP000093757">
    <property type="component" value="Unassembled WGS sequence"/>
</dbReference>
<dbReference type="AlphaFoldDB" id="A0A1A6BN10"/>
<evidence type="ECO:0000313" key="3">
    <source>
        <dbReference type="Proteomes" id="UP000093757"/>
    </source>
</evidence>
<organism evidence="2 3">
    <name type="scientific">Mycobacterium gordonae</name>
    <dbReference type="NCBI Taxonomy" id="1778"/>
    <lineage>
        <taxon>Bacteria</taxon>
        <taxon>Bacillati</taxon>
        <taxon>Actinomycetota</taxon>
        <taxon>Actinomycetes</taxon>
        <taxon>Mycobacteriales</taxon>
        <taxon>Mycobacteriaceae</taxon>
        <taxon>Mycobacterium</taxon>
    </lineage>
</organism>
<feature type="region of interest" description="Disordered" evidence="1">
    <location>
        <begin position="53"/>
        <end position="89"/>
    </location>
</feature>
<gene>
    <name evidence="2" type="ORF">A9W98_08170</name>
</gene>
<dbReference type="EMBL" id="MAEM01000040">
    <property type="protein sequence ID" value="OBS03728.1"/>
    <property type="molecule type" value="Genomic_DNA"/>
</dbReference>
<evidence type="ECO:0000313" key="2">
    <source>
        <dbReference type="EMBL" id="OBS03728.1"/>
    </source>
</evidence>
<name>A0A1A6BN10_MYCGO</name>
<proteinExistence type="predicted"/>
<accession>A0A1A6BN10</accession>